<evidence type="ECO:0000256" key="8">
    <source>
        <dbReference type="SAM" id="Phobius"/>
    </source>
</evidence>
<evidence type="ECO:0000256" key="1">
    <source>
        <dbReference type="ARBA" id="ARBA00004651"/>
    </source>
</evidence>
<dbReference type="GO" id="GO:0055085">
    <property type="term" value="P:transmembrane transport"/>
    <property type="evidence" value="ECO:0007669"/>
    <property type="project" value="InterPro"/>
</dbReference>
<feature type="transmembrane region" description="Helical" evidence="8">
    <location>
        <begin position="127"/>
        <end position="146"/>
    </location>
</feature>
<feature type="transmembrane region" description="Helical" evidence="8">
    <location>
        <begin position="58"/>
        <end position="81"/>
    </location>
</feature>
<dbReference type="SUPFAM" id="SSF161098">
    <property type="entry name" value="MetI-like"/>
    <property type="match status" value="1"/>
</dbReference>
<dbReference type="AlphaFoldDB" id="A0A383AD79"/>
<accession>A0A383AD79</accession>
<keyword evidence="6 8" id="KW-1133">Transmembrane helix</keyword>
<dbReference type="EMBL" id="UINC01190801">
    <property type="protein sequence ID" value="SVE05135.1"/>
    <property type="molecule type" value="Genomic_DNA"/>
</dbReference>
<keyword evidence="4" id="KW-1003">Cell membrane</keyword>
<evidence type="ECO:0000256" key="7">
    <source>
        <dbReference type="ARBA" id="ARBA00023136"/>
    </source>
</evidence>
<dbReference type="PANTHER" id="PTHR43848">
    <property type="entry name" value="PUTRESCINE TRANSPORT SYSTEM PERMEASE PROTEIN POTI"/>
    <property type="match status" value="1"/>
</dbReference>
<dbReference type="InterPro" id="IPR051789">
    <property type="entry name" value="Bact_Polyamine_Transport"/>
</dbReference>
<reference evidence="10" key="1">
    <citation type="submission" date="2018-05" db="EMBL/GenBank/DDBJ databases">
        <authorList>
            <person name="Lanie J.A."/>
            <person name="Ng W.-L."/>
            <person name="Kazmierczak K.M."/>
            <person name="Andrzejewski T.M."/>
            <person name="Davidsen T.M."/>
            <person name="Wayne K.J."/>
            <person name="Tettelin H."/>
            <person name="Glass J.I."/>
            <person name="Rusch D."/>
            <person name="Podicherti R."/>
            <person name="Tsui H.-C.T."/>
            <person name="Winkler M.E."/>
        </authorList>
    </citation>
    <scope>NUCLEOTIDE SEQUENCE</scope>
</reference>
<comment type="subcellular location">
    <subcellularLocation>
        <location evidence="1">Cell membrane</location>
        <topology evidence="1">Multi-pass membrane protein</topology>
    </subcellularLocation>
</comment>
<feature type="domain" description="ABC transmembrane type-1" evidence="9">
    <location>
        <begin position="56"/>
        <end position="147"/>
    </location>
</feature>
<keyword evidence="5 8" id="KW-0812">Transmembrane</keyword>
<dbReference type="InterPro" id="IPR000515">
    <property type="entry name" value="MetI-like"/>
</dbReference>
<protein>
    <recommendedName>
        <fullName evidence="9">ABC transmembrane type-1 domain-containing protein</fullName>
    </recommendedName>
</protein>
<organism evidence="10">
    <name type="scientific">marine metagenome</name>
    <dbReference type="NCBI Taxonomy" id="408172"/>
    <lineage>
        <taxon>unclassified sequences</taxon>
        <taxon>metagenomes</taxon>
        <taxon>ecological metagenomes</taxon>
    </lineage>
</organism>
<gene>
    <name evidence="10" type="ORF">METZ01_LOCUS457989</name>
</gene>
<sequence>MGFYVLLFFGYLFGPLIIMSATAFNSSSFPSVSPWDCVSGEWFKVLVKDDKLMTGLSNSLMIGAGVILAAVPIGLAGALVLSQLQRRARSIVYTITIAPILVPGVVLGISTLIFWERIDRVVLGTEFFYDGFFLTIIGQSTFISAYT</sequence>
<dbReference type="PROSITE" id="PS50928">
    <property type="entry name" value="ABC_TM1"/>
    <property type="match status" value="1"/>
</dbReference>
<dbReference type="Gene3D" id="1.10.3720.10">
    <property type="entry name" value="MetI-like"/>
    <property type="match status" value="1"/>
</dbReference>
<comment type="similarity">
    <text evidence="2">Belongs to the binding-protein-dependent transport system permease family. CysTW subfamily.</text>
</comment>
<evidence type="ECO:0000256" key="2">
    <source>
        <dbReference type="ARBA" id="ARBA00007069"/>
    </source>
</evidence>
<evidence type="ECO:0000313" key="10">
    <source>
        <dbReference type="EMBL" id="SVE05135.1"/>
    </source>
</evidence>
<evidence type="ECO:0000256" key="3">
    <source>
        <dbReference type="ARBA" id="ARBA00022448"/>
    </source>
</evidence>
<proteinExistence type="inferred from homology"/>
<evidence type="ECO:0000256" key="6">
    <source>
        <dbReference type="ARBA" id="ARBA00022989"/>
    </source>
</evidence>
<evidence type="ECO:0000256" key="5">
    <source>
        <dbReference type="ARBA" id="ARBA00022692"/>
    </source>
</evidence>
<dbReference type="InterPro" id="IPR035906">
    <property type="entry name" value="MetI-like_sf"/>
</dbReference>
<dbReference type="PANTHER" id="PTHR43848:SF2">
    <property type="entry name" value="PUTRESCINE TRANSPORT SYSTEM PERMEASE PROTEIN POTI"/>
    <property type="match status" value="1"/>
</dbReference>
<dbReference type="GO" id="GO:0005886">
    <property type="term" value="C:plasma membrane"/>
    <property type="evidence" value="ECO:0007669"/>
    <property type="project" value="UniProtKB-SubCell"/>
</dbReference>
<name>A0A383AD79_9ZZZZ</name>
<evidence type="ECO:0000259" key="9">
    <source>
        <dbReference type="PROSITE" id="PS50928"/>
    </source>
</evidence>
<keyword evidence="3" id="KW-0813">Transport</keyword>
<feature type="transmembrane region" description="Helical" evidence="8">
    <location>
        <begin position="93"/>
        <end position="115"/>
    </location>
</feature>
<evidence type="ECO:0000256" key="4">
    <source>
        <dbReference type="ARBA" id="ARBA00022475"/>
    </source>
</evidence>
<keyword evidence="7 8" id="KW-0472">Membrane</keyword>
<feature type="non-terminal residue" evidence="10">
    <location>
        <position position="147"/>
    </location>
</feature>